<organism evidence="2 3">
    <name type="scientific">Lipomyces tetrasporus</name>
    <dbReference type="NCBI Taxonomy" id="54092"/>
    <lineage>
        <taxon>Eukaryota</taxon>
        <taxon>Fungi</taxon>
        <taxon>Dikarya</taxon>
        <taxon>Ascomycota</taxon>
        <taxon>Saccharomycotina</taxon>
        <taxon>Lipomycetes</taxon>
        <taxon>Lipomycetales</taxon>
        <taxon>Lipomycetaceae</taxon>
        <taxon>Lipomyces</taxon>
    </lineage>
</organism>
<dbReference type="PANTHER" id="PTHR38887:SF1">
    <property type="entry name" value="RAS MODIFICATION PROTEIN ERF4"/>
    <property type="match status" value="1"/>
</dbReference>
<reference evidence="2" key="1">
    <citation type="submission" date="2023-03" db="EMBL/GenBank/DDBJ databases">
        <title>Near-Complete genome sequence of Lipomyces tetrasporous NRRL Y-64009, an oleaginous yeast capable of growing on lignocellulosic hydrolysates.</title>
        <authorList>
            <consortium name="Lawrence Berkeley National Laboratory"/>
            <person name="Jagtap S.S."/>
            <person name="Liu J.-J."/>
            <person name="Walukiewicz H.E."/>
            <person name="Pangilinan J."/>
            <person name="Lipzen A."/>
            <person name="Ahrendt S."/>
            <person name="Koriabine M."/>
            <person name="Cobaugh K."/>
            <person name="Salamov A."/>
            <person name="Yoshinaga Y."/>
            <person name="Ng V."/>
            <person name="Daum C."/>
            <person name="Grigoriev I.V."/>
            <person name="Slininger P.J."/>
            <person name="Dien B.S."/>
            <person name="Jin Y.-S."/>
            <person name="Rao C.V."/>
        </authorList>
    </citation>
    <scope>NUCLEOTIDE SEQUENCE</scope>
    <source>
        <strain evidence="2">NRRL Y-64009</strain>
    </source>
</reference>
<dbReference type="EMBL" id="JARPMG010000006">
    <property type="protein sequence ID" value="KAJ8099645.1"/>
    <property type="molecule type" value="Genomic_DNA"/>
</dbReference>
<evidence type="ECO:0000313" key="2">
    <source>
        <dbReference type="EMBL" id="KAJ8099645.1"/>
    </source>
</evidence>
<comment type="caution">
    <text evidence="2">The sequence shown here is derived from an EMBL/GenBank/DDBJ whole genome shotgun (WGS) entry which is preliminary data.</text>
</comment>
<keyword evidence="3" id="KW-1185">Reference proteome</keyword>
<feature type="compositionally biased region" description="Polar residues" evidence="1">
    <location>
        <begin position="16"/>
        <end position="32"/>
    </location>
</feature>
<dbReference type="Proteomes" id="UP001217417">
    <property type="component" value="Unassembled WGS sequence"/>
</dbReference>
<dbReference type="AlphaFoldDB" id="A0AAD7QQX4"/>
<evidence type="ECO:0000313" key="3">
    <source>
        <dbReference type="Proteomes" id="UP001217417"/>
    </source>
</evidence>
<feature type="region of interest" description="Disordered" evidence="1">
    <location>
        <begin position="159"/>
        <end position="182"/>
    </location>
</feature>
<gene>
    <name evidence="2" type="ORF">POJ06DRAFT_113888</name>
</gene>
<name>A0AAD7QQX4_9ASCO</name>
<feature type="compositionally biased region" description="Low complexity" evidence="1">
    <location>
        <begin position="204"/>
        <end position="217"/>
    </location>
</feature>
<feature type="region of interest" description="Disordered" evidence="1">
    <location>
        <begin position="527"/>
        <end position="594"/>
    </location>
</feature>
<feature type="region of interest" description="Disordered" evidence="1">
    <location>
        <begin position="485"/>
        <end position="515"/>
    </location>
</feature>
<feature type="region of interest" description="Disordered" evidence="1">
    <location>
        <begin position="204"/>
        <end position="228"/>
    </location>
</feature>
<protein>
    <submittedName>
        <fullName evidence="2">Uncharacterized protein</fullName>
    </submittedName>
</protein>
<feature type="compositionally biased region" description="Polar residues" evidence="1">
    <location>
        <begin position="159"/>
        <end position="169"/>
    </location>
</feature>
<feature type="region of interest" description="Disordered" evidence="1">
    <location>
        <begin position="1"/>
        <end position="32"/>
    </location>
</feature>
<evidence type="ECO:0000256" key="1">
    <source>
        <dbReference type="SAM" id="MobiDB-lite"/>
    </source>
</evidence>
<proteinExistence type="predicted"/>
<dbReference type="RefSeq" id="XP_056043095.1">
    <property type="nucleotide sequence ID" value="XM_056184128.1"/>
</dbReference>
<sequence length="614" mass="68516">MQRAANEEPPPYGNLYSANQQPHVASVSQRPTHNGVPAFYGQGYQYRSGNSAEIYVQNPGTLGASQGQYFQTSCQAAFQPWDRNSPGMSDHYPRQGQYYRAPGRAYFQPNDQNSPRMPSFYDASAQSSAYDVAPAAHQHLEGHAHPSFYGGGYQNRGSNRIESYASNPGTVYGDSKGQSDHTQKIAYSQRYERDSPQLRDYYDATSQGSAFSESSSARGTLHQASNEKNHRYANQIEFGDDAGVISTGQYLNNPVRGSTDHRFGTAAPEDLLDASDDDASMAEALHLHVHTPPSHDAIPPLRMPIAVPQMMAGTGVPFSRAYSSELEPHGISCVEFLEFVDKLNVVSTANPPLQVLDLVGGVLGMVPHSWAQVAGAATQAVAKIGIYAVSKGRTDQFVKQANRELFGPRRLKVQLCTTSALGKVLGLPADEPFFAPLSDLNKDQPVNERRLAALEGYISPLTFQVPPPSPQSSALARLSEKQVKRQLKKSENKLAKGREKAPKKKPGENPKSLREYEKEMRKLNKEIDKVNRKAEKEIAKKSKETEKDERKWIKEVEKARKEQEKELRKINNEMDKLGRETEKERSKERKDFEKEDKEIKAFKKIFWIVVVNLE</sequence>
<dbReference type="InterPro" id="IPR053221">
    <property type="entry name" value="Burnettramic_acid_biosynth"/>
</dbReference>
<accession>A0AAD7QQX4</accession>
<dbReference type="GeneID" id="80879294"/>
<dbReference type="PANTHER" id="PTHR38887">
    <property type="entry name" value="CHROMOSOME 21, WHOLE GENOME SHOTGUN SEQUENCE"/>
    <property type="match status" value="1"/>
</dbReference>